<dbReference type="AlphaFoldDB" id="A0A1F7INF0"/>
<sequence length="496" mass="57499">MNKFRILLGANFLLLLAVGVFYLAPQFKNRLRNQICTQEAKLCPDGSSVSRTGPNCEFPPCDVGLTPIPYPISDIYEDWLTHIDLQGRFYFKYPPQWYLVKGINNEESITLSNFDVENTYTKNPVEKIRLDINIEKSNQTLEEFIKGFINYESKYLEEKIITDGITGIKVKYRGLGNSILISYRINTDIFSLSIDDNEDSEKFLNQILATFNFIDQKPALGRANWKTFTNSTYKYSISAPEDFSLQLCKECNPPEINFGLYNSERTIEVGAEYAHQWSLTANMSSTPIPVKNLEVIIQGKKYQPEEYFDQTYKRYIFKIDNIENNGQFSQISLSGGYSSLNEANLVSNIISTFKFLDQSQETENSDWKKYTDSTYKFSIKYPPDWELKENESIEGLTYNYTKISKREGDLMVRIAIVPLTTPDEFLENTSLKEDRTYRYFRFNNLNATEVEVPAMMSEKIIFIDKGNKTFILFRDYSTDEEDLEILTPIISSFDFL</sequence>
<dbReference type="EMBL" id="MGAI01000019">
    <property type="protein sequence ID" value="OGK44915.1"/>
    <property type="molecule type" value="Genomic_DNA"/>
</dbReference>
<dbReference type="Proteomes" id="UP000178040">
    <property type="component" value="Unassembled WGS sequence"/>
</dbReference>
<reference evidence="1 2" key="1">
    <citation type="journal article" date="2016" name="Nat. Commun.">
        <title>Thousands of microbial genomes shed light on interconnected biogeochemical processes in an aquifer system.</title>
        <authorList>
            <person name="Anantharaman K."/>
            <person name="Brown C.T."/>
            <person name="Hug L.A."/>
            <person name="Sharon I."/>
            <person name="Castelle C.J."/>
            <person name="Probst A.J."/>
            <person name="Thomas B.C."/>
            <person name="Singh A."/>
            <person name="Wilkins M.J."/>
            <person name="Karaoz U."/>
            <person name="Brodie E.L."/>
            <person name="Williams K.H."/>
            <person name="Hubbard S.S."/>
            <person name="Banfield J.F."/>
        </authorList>
    </citation>
    <scope>NUCLEOTIDE SEQUENCE [LARGE SCALE GENOMIC DNA]</scope>
</reference>
<protein>
    <submittedName>
        <fullName evidence="1">Uncharacterized protein</fullName>
    </submittedName>
</protein>
<proteinExistence type="predicted"/>
<evidence type="ECO:0000313" key="2">
    <source>
        <dbReference type="Proteomes" id="UP000178040"/>
    </source>
</evidence>
<gene>
    <name evidence="1" type="ORF">A3B40_00090</name>
</gene>
<comment type="caution">
    <text evidence="1">The sequence shown here is derived from an EMBL/GenBank/DDBJ whole genome shotgun (WGS) entry which is preliminary data.</text>
</comment>
<name>A0A1F7INF0_9BACT</name>
<evidence type="ECO:0000313" key="1">
    <source>
        <dbReference type="EMBL" id="OGK44915.1"/>
    </source>
</evidence>
<accession>A0A1F7INF0</accession>
<organism evidence="1 2">
    <name type="scientific">Candidatus Roizmanbacteria bacterium RIFCSPLOWO2_01_FULL_37_16</name>
    <dbReference type="NCBI Taxonomy" id="1802058"/>
    <lineage>
        <taxon>Bacteria</taxon>
        <taxon>Candidatus Roizmaniibacteriota</taxon>
    </lineage>
</organism>